<accession>F4LM07</accession>
<sequence>MIQTYSSTIRRKEMDAVLTCLVDEKIGPGDMNQRLVQSVKEFFGVDGAAALRSPALALKYAVTALDLPAESGVMISALAPAWQIRAVEDLGFKPIVLDVSADTALVTVEAIESGIKEGGRLLLLAETMGNLPDMEPILALGIPVVEDVSQSVGAYHETVPADGAEPLVKKAGTYGVYSILGLEERDGVTGGGGAVIMAPSRREWIVLKRLTDDAPSTDILPDLNSALAFVQLKEFPRNEQIRRELFGAFRKALMASRHKTFMRTQNGESAAFAFPVVLNSGFKDVKQYAARKDIEISAAFESSVIAARQESLENCIQAQSLLLRCAAFPLYPRLGNSQSAKILKVLGTLP</sequence>
<proteinExistence type="inferred from homology"/>
<dbReference type="HOGENOM" id="CLU_033332_2_0_12"/>
<keyword evidence="2" id="KW-0663">Pyridoxal phosphate</keyword>
<dbReference type="RefSeq" id="WP_013758393.1">
    <property type="nucleotide sequence ID" value="NC_015500.1"/>
</dbReference>
<evidence type="ECO:0000313" key="4">
    <source>
        <dbReference type="Proteomes" id="UP000006546"/>
    </source>
</evidence>
<keyword evidence="3" id="KW-0032">Aminotransferase</keyword>
<name>F4LM07_TREBD</name>
<organism evidence="3 4">
    <name type="scientific">Treponema brennaborense (strain DSM 12168 / CIP 105900 / DD5/3)</name>
    <dbReference type="NCBI Taxonomy" id="906968"/>
    <lineage>
        <taxon>Bacteria</taxon>
        <taxon>Pseudomonadati</taxon>
        <taxon>Spirochaetota</taxon>
        <taxon>Spirochaetia</taxon>
        <taxon>Spirochaetales</taxon>
        <taxon>Treponemataceae</taxon>
        <taxon>Treponema</taxon>
    </lineage>
</organism>
<gene>
    <name evidence="3" type="ordered locus">Trebr_1258</name>
</gene>
<evidence type="ECO:0000313" key="3">
    <source>
        <dbReference type="EMBL" id="AEE16686.1"/>
    </source>
</evidence>
<dbReference type="Proteomes" id="UP000006546">
    <property type="component" value="Chromosome"/>
</dbReference>
<dbReference type="EMBL" id="CP002696">
    <property type="protein sequence ID" value="AEE16686.1"/>
    <property type="molecule type" value="Genomic_DNA"/>
</dbReference>
<dbReference type="SUPFAM" id="SSF53383">
    <property type="entry name" value="PLP-dependent transferases"/>
    <property type="match status" value="1"/>
</dbReference>
<dbReference type="KEGG" id="tbe:Trebr_1258"/>
<keyword evidence="4" id="KW-1185">Reference proteome</keyword>
<dbReference type="Pfam" id="PF01041">
    <property type="entry name" value="DegT_DnrJ_EryC1"/>
    <property type="match status" value="1"/>
</dbReference>
<evidence type="ECO:0000256" key="2">
    <source>
        <dbReference type="RuleBase" id="RU004508"/>
    </source>
</evidence>
<keyword evidence="3" id="KW-0808">Transferase</keyword>
<dbReference type="GO" id="GO:0030170">
    <property type="term" value="F:pyridoxal phosphate binding"/>
    <property type="evidence" value="ECO:0007669"/>
    <property type="project" value="TreeGrafter"/>
</dbReference>
<protein>
    <submittedName>
        <fullName evidence="3">DegT/DnrJ/EryC1/StrS aminotransferase</fullName>
    </submittedName>
</protein>
<evidence type="ECO:0000256" key="1">
    <source>
        <dbReference type="ARBA" id="ARBA00037999"/>
    </source>
</evidence>
<dbReference type="PANTHER" id="PTHR30244:SF34">
    <property type="entry name" value="DTDP-4-AMINO-4,6-DIDEOXYGALACTOSE TRANSAMINASE"/>
    <property type="match status" value="1"/>
</dbReference>
<dbReference type="AlphaFoldDB" id="F4LM07"/>
<dbReference type="OrthoDB" id="357425at2"/>
<reference evidence="4" key="1">
    <citation type="submission" date="2011-04" db="EMBL/GenBank/DDBJ databases">
        <title>The complete genome of Treponema brennaborense DSM 12168.</title>
        <authorList>
            <person name="Lucas S."/>
            <person name="Han J."/>
            <person name="Lapidus A."/>
            <person name="Bruce D."/>
            <person name="Goodwin L."/>
            <person name="Pitluck S."/>
            <person name="Peters L."/>
            <person name="Kyrpides N."/>
            <person name="Mavromatis K."/>
            <person name="Ivanova N."/>
            <person name="Mikhailova N."/>
            <person name="Pagani I."/>
            <person name="Teshima H."/>
            <person name="Detter J.C."/>
            <person name="Tapia R."/>
            <person name="Han C."/>
            <person name="Land M."/>
            <person name="Hauser L."/>
            <person name="Markowitz V."/>
            <person name="Cheng J.-F."/>
            <person name="Hugenholtz P."/>
            <person name="Woyke T."/>
            <person name="Wu D."/>
            <person name="Gronow S."/>
            <person name="Wellnitz S."/>
            <person name="Brambilla E."/>
            <person name="Klenk H.-P."/>
            <person name="Eisen J.A."/>
        </authorList>
    </citation>
    <scope>NUCLEOTIDE SEQUENCE [LARGE SCALE GENOMIC DNA]</scope>
    <source>
        <strain evidence="4">DSM 12168 / CIP 105900 / DD5/3</strain>
    </source>
</reference>
<dbReference type="eggNOG" id="COG0399">
    <property type="taxonomic scope" value="Bacteria"/>
</dbReference>
<dbReference type="InterPro" id="IPR015424">
    <property type="entry name" value="PyrdxlP-dep_Trfase"/>
</dbReference>
<dbReference type="GO" id="GO:0000271">
    <property type="term" value="P:polysaccharide biosynthetic process"/>
    <property type="evidence" value="ECO:0007669"/>
    <property type="project" value="TreeGrafter"/>
</dbReference>
<dbReference type="STRING" id="906968.Trebr_1258"/>
<dbReference type="GO" id="GO:0008483">
    <property type="term" value="F:transaminase activity"/>
    <property type="evidence" value="ECO:0007669"/>
    <property type="project" value="UniProtKB-KW"/>
</dbReference>
<dbReference type="InterPro" id="IPR015421">
    <property type="entry name" value="PyrdxlP-dep_Trfase_major"/>
</dbReference>
<dbReference type="InterPro" id="IPR000653">
    <property type="entry name" value="DegT/StrS_aminotransferase"/>
</dbReference>
<comment type="similarity">
    <text evidence="1 2">Belongs to the DegT/DnrJ/EryC1 family.</text>
</comment>
<dbReference type="Gene3D" id="3.40.640.10">
    <property type="entry name" value="Type I PLP-dependent aspartate aminotransferase-like (Major domain)"/>
    <property type="match status" value="1"/>
</dbReference>
<dbReference type="PANTHER" id="PTHR30244">
    <property type="entry name" value="TRANSAMINASE"/>
    <property type="match status" value="1"/>
</dbReference>